<evidence type="ECO:0000256" key="4">
    <source>
        <dbReference type="ARBA" id="ARBA00022553"/>
    </source>
</evidence>
<dbReference type="Gene3D" id="3.30.559.10">
    <property type="entry name" value="Chloramphenicol acetyltransferase-like domain"/>
    <property type="match status" value="2"/>
</dbReference>
<gene>
    <name evidence="7" type="ORF">AB2U05_28995</name>
</gene>
<reference evidence="7" key="1">
    <citation type="submission" date="2024-07" db="EMBL/GenBank/DDBJ databases">
        <authorList>
            <person name="Yu S.T."/>
        </authorList>
    </citation>
    <scope>NUCLEOTIDE SEQUENCE</scope>
    <source>
        <strain evidence="7">Y1</strain>
    </source>
</reference>
<keyword evidence="3" id="KW-0596">Phosphopantetheine</keyword>
<dbReference type="InterPro" id="IPR036736">
    <property type="entry name" value="ACP-like_sf"/>
</dbReference>
<dbReference type="Gene3D" id="2.30.38.10">
    <property type="entry name" value="Luciferase, Domain 3"/>
    <property type="match status" value="1"/>
</dbReference>
<dbReference type="InterPro" id="IPR020806">
    <property type="entry name" value="PKS_PP-bd"/>
</dbReference>
<dbReference type="GO" id="GO:0044550">
    <property type="term" value="P:secondary metabolite biosynthetic process"/>
    <property type="evidence" value="ECO:0007669"/>
    <property type="project" value="UniProtKB-ARBA"/>
</dbReference>
<dbReference type="PROSITE" id="PS00012">
    <property type="entry name" value="PHOSPHOPANTETHEINE"/>
    <property type="match status" value="1"/>
</dbReference>
<dbReference type="Gene3D" id="3.30.559.30">
    <property type="entry name" value="Nonribosomal peptide synthetase, condensation domain"/>
    <property type="match status" value="2"/>
</dbReference>
<dbReference type="Pfam" id="PF00975">
    <property type="entry name" value="Thioesterase"/>
    <property type="match status" value="1"/>
</dbReference>
<comment type="similarity">
    <text evidence="2">Belongs to the ATP-dependent AMP-binding enzyme family.</text>
</comment>
<sequence length="1804" mass="192461">MTDSGAQKPGTTAGPQTATARSTEAPGTRAQGAKKSAVEDILPLSPLQEGMLFQALYDEDGPDLYVHQMLLDLEGPLDTRALRVAARALLERHANLRVGFRHDKASKPVQLVHRKVAVPWEQIDLSGLDAERQQAELTRLADEDQARPFDLTRPPLIRFTVLRLAPERFRLMMTKHHILMDGWSIPILVRELFELYASKGDASVLRPVTPYRDYLAWLAEQDADAAEQAWRQALAGIDDPTLVVPSSRGRALVRPGWLHREVPAEVTAALQALARSRGLTVNTVIQGAWGLLLSALTGREDVVFGAIVSGRPPEIPDVDTMVGLFINTLPVRVRLRAGDSLASALGRLQQEQTELLAYQHVSLTDAQQLSGHGELFDTTLVYQNYPVDPATERMEVGGVRFSGVDGRDGAHYPLNLAAGLMGEDLHLRLCYAPDLYEEDAATAVLDRLVRLLTAVAADPDQLIGRLDVLSADERRKLLTDWNDSAREVAPATLPELFQARVAADPDAPALLFRDTVVSYGELNARANRLAHHLIAAGVGPEQFVAVSVPRSVELIVALWAVSKAGAAYLPLDPEYPADRLDFMIADARPVVGLATAATAELLDAAGAEMPRVVLDDPAVLAALAERPDTDPTDAQRTAPLRPANPVYVIYTSGSTGRPKGVVVPHRGLASLVATQAETVQAGPGSRVLQFASVSFDAGFWDIAMGLLSGAALVLGTADDLLPGEPLAEVVRRHGVTHATLPPVALAALPTGDEVLAGATLVSTGDACTPELVARWSPGRRLLNGYGPTETTVGATMSGALTPGGTPPIGRPFANSRVYVLDKALRPVPPGVAGEMYISGEGLARGYHQRPGLTAERFVANPYGPAGSRLYRSGDLGRWRADGTLEFAGRADDQVKVRGFRIELGEIESVVGLHPAVGHASVIVREDEPGDKRVVAYLVAAADRTVAVDELRAYLAAKLPEFMVPSAFVVLDAFPLLPNGKVDRKALPVPGADAGSLGRAPEGPEEEALAAVFASILERDAVNVEESFFEMGGHSLLAARLISRIRSELGVALPIRALFEAPSVAQLAERLVEAGGIKVVLKAEERPEVVPPSVAQRRIWADSREPGRAAQRIPLAVRLHGALDRDALRAALADLVERHEILRTVFPEHGGEPRQLVLDPAAARPALAVTDTTEDALAGLVEQAAARGFDLTADQPLRAELFALGAEEHVLLLTLHPVAADAGSVAPLARDLATAYAARARGEAPAFRPLPVQYADYALWQRRSLGAEDDPKSRAGRQLGYWREALAGLPDQLSLPADRPEPAHRAEAVAVSLDARLHARLAGLARDGQASMPMVLRAGLAALLSALGAGPDVPIGSPVPGRTEDALSDLVGRFANTLVLRTDTSGDPTFRELIARVRETDLAARAQQDLPFDRLADTLRPGRPLVQVLLTVRDGAEPGLDLPGLRTEPYAVAEPAAEADLAARLGERFDAAGAPAGIDGELRYDTGRYDRATAERLVERLIALLTAAGEAPDRPISAIGGAQPAARRAAPSPLGALTPGRSADAFDDSLDVLLPLRAEGTLAPLFCVHPGLGLGWIYSGLLQTLEADRPLYALQARGLRGEGELPGSVEEMAADYLARIREVQPEGPYHLLGWSLGGLVAQAIATELEAAGQQVALLTLLDAFPHAVRVSTDEAAFQRELFELVGPAAADLRAGKLSHADAAALLTEAILPGIQARHVGAIERVVLNNGRIAEAARPGVFRGEVLFFHATEGRTAESPRIEDWKPYLTGGFEQHDLACTHGGIAATAVLAEIGRLLVERLHRGN</sequence>
<dbReference type="CDD" id="cd17652">
    <property type="entry name" value="A_NRPS_CmdD_like"/>
    <property type="match status" value="1"/>
</dbReference>
<dbReference type="InterPro" id="IPR009081">
    <property type="entry name" value="PP-bd_ACP"/>
</dbReference>
<dbReference type="GO" id="GO:0043041">
    <property type="term" value="P:amino acid activation for nonribosomal peptide biosynthetic process"/>
    <property type="evidence" value="ECO:0007669"/>
    <property type="project" value="TreeGrafter"/>
</dbReference>
<dbReference type="SUPFAM" id="SSF56801">
    <property type="entry name" value="Acetyl-CoA synthetase-like"/>
    <property type="match status" value="1"/>
</dbReference>
<accession>A0AB39TSY4</accession>
<dbReference type="FunFam" id="3.30.300.30:FF:000010">
    <property type="entry name" value="Enterobactin synthetase component F"/>
    <property type="match status" value="1"/>
</dbReference>
<dbReference type="InterPro" id="IPR029058">
    <property type="entry name" value="AB_hydrolase_fold"/>
</dbReference>
<evidence type="ECO:0000256" key="2">
    <source>
        <dbReference type="ARBA" id="ARBA00006432"/>
    </source>
</evidence>
<dbReference type="PANTHER" id="PTHR45527:SF1">
    <property type="entry name" value="FATTY ACID SYNTHASE"/>
    <property type="match status" value="1"/>
</dbReference>
<dbReference type="InterPro" id="IPR020845">
    <property type="entry name" value="AMP-binding_CS"/>
</dbReference>
<dbReference type="CDD" id="cd19543">
    <property type="entry name" value="DCL_NRPS"/>
    <property type="match status" value="1"/>
</dbReference>
<dbReference type="SUPFAM" id="SSF52777">
    <property type="entry name" value="CoA-dependent acyltransferases"/>
    <property type="match status" value="4"/>
</dbReference>
<dbReference type="SMART" id="SM00824">
    <property type="entry name" value="PKS_TE"/>
    <property type="match status" value="1"/>
</dbReference>
<dbReference type="PROSITE" id="PS00455">
    <property type="entry name" value="AMP_BINDING"/>
    <property type="match status" value="1"/>
</dbReference>
<keyword evidence="4" id="KW-0597">Phosphoprotein</keyword>
<dbReference type="FunFam" id="1.10.1200.10:FF:000016">
    <property type="entry name" value="Non-ribosomal peptide synthase"/>
    <property type="match status" value="1"/>
</dbReference>
<evidence type="ECO:0000256" key="5">
    <source>
        <dbReference type="SAM" id="MobiDB-lite"/>
    </source>
</evidence>
<evidence type="ECO:0000256" key="1">
    <source>
        <dbReference type="ARBA" id="ARBA00001957"/>
    </source>
</evidence>
<dbReference type="GO" id="GO:0017000">
    <property type="term" value="P:antibiotic biosynthetic process"/>
    <property type="evidence" value="ECO:0007669"/>
    <property type="project" value="UniProtKB-ARBA"/>
</dbReference>
<evidence type="ECO:0000313" key="7">
    <source>
        <dbReference type="EMBL" id="XDQ82226.1"/>
    </source>
</evidence>
<dbReference type="InterPro" id="IPR020802">
    <property type="entry name" value="TesA-like"/>
</dbReference>
<dbReference type="GO" id="GO:0031177">
    <property type="term" value="F:phosphopantetheine binding"/>
    <property type="evidence" value="ECO:0007669"/>
    <property type="project" value="InterPro"/>
</dbReference>
<dbReference type="PANTHER" id="PTHR45527">
    <property type="entry name" value="NONRIBOSOMAL PEPTIDE SYNTHETASE"/>
    <property type="match status" value="1"/>
</dbReference>
<dbReference type="FunFam" id="3.40.50.12780:FF:000012">
    <property type="entry name" value="Non-ribosomal peptide synthetase"/>
    <property type="match status" value="1"/>
</dbReference>
<dbReference type="Gene3D" id="3.40.50.1820">
    <property type="entry name" value="alpha/beta hydrolase"/>
    <property type="match status" value="1"/>
</dbReference>
<dbReference type="InterPro" id="IPR025110">
    <property type="entry name" value="AMP-bd_C"/>
</dbReference>
<dbReference type="GO" id="GO:0005829">
    <property type="term" value="C:cytosol"/>
    <property type="evidence" value="ECO:0007669"/>
    <property type="project" value="TreeGrafter"/>
</dbReference>
<dbReference type="SUPFAM" id="SSF47336">
    <property type="entry name" value="ACP-like"/>
    <property type="match status" value="1"/>
</dbReference>
<dbReference type="InterPro" id="IPR001242">
    <property type="entry name" value="Condensation_dom"/>
</dbReference>
<dbReference type="Gene3D" id="3.40.50.980">
    <property type="match status" value="2"/>
</dbReference>
<proteinExistence type="inferred from homology"/>
<dbReference type="Pfam" id="PF13193">
    <property type="entry name" value="AMP-binding_C"/>
    <property type="match status" value="1"/>
</dbReference>
<dbReference type="SMART" id="SM00823">
    <property type="entry name" value="PKS_PP"/>
    <property type="match status" value="1"/>
</dbReference>
<dbReference type="FunFam" id="2.30.38.10:FF:000001">
    <property type="entry name" value="Non-ribosomal peptide synthetase PvdI"/>
    <property type="match status" value="1"/>
</dbReference>
<dbReference type="Gene3D" id="3.30.300.30">
    <property type="match status" value="1"/>
</dbReference>
<dbReference type="NCBIfam" id="TIGR01733">
    <property type="entry name" value="AA-adenyl-dom"/>
    <property type="match status" value="1"/>
</dbReference>
<dbReference type="Pfam" id="PF00668">
    <property type="entry name" value="Condensation"/>
    <property type="match status" value="2"/>
</dbReference>
<feature type="domain" description="Carrier" evidence="6">
    <location>
        <begin position="999"/>
        <end position="1074"/>
    </location>
</feature>
<dbReference type="SUPFAM" id="SSF53474">
    <property type="entry name" value="alpha/beta-Hydrolases"/>
    <property type="match status" value="1"/>
</dbReference>
<dbReference type="PROSITE" id="PS50075">
    <property type="entry name" value="CARRIER"/>
    <property type="match status" value="1"/>
</dbReference>
<dbReference type="InterPro" id="IPR001031">
    <property type="entry name" value="Thioesterase"/>
</dbReference>
<feature type="compositionally biased region" description="Low complexity" evidence="5">
    <location>
        <begin position="9"/>
        <end position="20"/>
    </location>
</feature>
<dbReference type="EMBL" id="CP163445">
    <property type="protein sequence ID" value="XDQ82226.1"/>
    <property type="molecule type" value="Genomic_DNA"/>
</dbReference>
<dbReference type="GO" id="GO:0072330">
    <property type="term" value="P:monocarboxylic acid biosynthetic process"/>
    <property type="evidence" value="ECO:0007669"/>
    <property type="project" value="UniProtKB-ARBA"/>
</dbReference>
<dbReference type="Pfam" id="PF00550">
    <property type="entry name" value="PP-binding"/>
    <property type="match status" value="1"/>
</dbReference>
<name>A0AB39TSY4_9ACTN</name>
<dbReference type="InterPro" id="IPR006162">
    <property type="entry name" value="Ppantetheine_attach_site"/>
</dbReference>
<dbReference type="InterPro" id="IPR045851">
    <property type="entry name" value="AMP-bd_C_sf"/>
</dbReference>
<dbReference type="InterPro" id="IPR023213">
    <property type="entry name" value="CAT-like_dom_sf"/>
</dbReference>
<dbReference type="GO" id="GO:0003824">
    <property type="term" value="F:catalytic activity"/>
    <property type="evidence" value="ECO:0007669"/>
    <property type="project" value="InterPro"/>
</dbReference>
<dbReference type="GO" id="GO:0008610">
    <property type="term" value="P:lipid biosynthetic process"/>
    <property type="evidence" value="ECO:0007669"/>
    <property type="project" value="UniProtKB-ARBA"/>
</dbReference>
<organism evidence="7">
    <name type="scientific">Streptomyces sp. Y1</name>
    <dbReference type="NCBI Taxonomy" id="3238634"/>
    <lineage>
        <taxon>Bacteria</taxon>
        <taxon>Bacillati</taxon>
        <taxon>Actinomycetota</taxon>
        <taxon>Actinomycetes</taxon>
        <taxon>Kitasatosporales</taxon>
        <taxon>Streptomycetaceae</taxon>
        <taxon>Streptomyces</taxon>
    </lineage>
</organism>
<dbReference type="RefSeq" id="WP_369184665.1">
    <property type="nucleotide sequence ID" value="NZ_CP163445.1"/>
</dbReference>
<dbReference type="CDD" id="cd19540">
    <property type="entry name" value="LCL_NRPS-like"/>
    <property type="match status" value="1"/>
</dbReference>
<comment type="cofactor">
    <cofactor evidence="1">
        <name>pantetheine 4'-phosphate</name>
        <dbReference type="ChEBI" id="CHEBI:47942"/>
    </cofactor>
</comment>
<evidence type="ECO:0000259" key="6">
    <source>
        <dbReference type="PROSITE" id="PS50075"/>
    </source>
</evidence>
<dbReference type="Pfam" id="PF00501">
    <property type="entry name" value="AMP-binding"/>
    <property type="match status" value="1"/>
</dbReference>
<dbReference type="InterPro" id="IPR000873">
    <property type="entry name" value="AMP-dep_synth/lig_dom"/>
</dbReference>
<dbReference type="InterPro" id="IPR010071">
    <property type="entry name" value="AA_adenyl_dom"/>
</dbReference>
<protein>
    <submittedName>
        <fullName evidence="7">Amino acid adenylation domain-containing protein</fullName>
    </submittedName>
</protein>
<dbReference type="Gene3D" id="1.10.1200.10">
    <property type="entry name" value="ACP-like"/>
    <property type="match status" value="1"/>
</dbReference>
<evidence type="ECO:0000256" key="3">
    <source>
        <dbReference type="ARBA" id="ARBA00022450"/>
    </source>
</evidence>
<feature type="region of interest" description="Disordered" evidence="5">
    <location>
        <begin position="1"/>
        <end position="37"/>
    </location>
</feature>
<dbReference type="FunFam" id="3.40.50.980:FF:000001">
    <property type="entry name" value="Non-ribosomal peptide synthetase"/>
    <property type="match status" value="1"/>
</dbReference>